<gene>
    <name evidence="3" type="ORF">Cni_G12828</name>
</gene>
<dbReference type="Proteomes" id="UP001327560">
    <property type="component" value="Chromosome 4"/>
</dbReference>
<evidence type="ECO:0000256" key="1">
    <source>
        <dbReference type="SAM" id="MobiDB-lite"/>
    </source>
</evidence>
<protein>
    <submittedName>
        <fullName evidence="3">Carboxylesterase 18</fullName>
    </submittedName>
</protein>
<dbReference type="PANTHER" id="PTHR23024:SF24">
    <property type="entry name" value="ALPHA_BETA HYDROLASE FOLD-3 DOMAIN-CONTAINING PROTEIN"/>
    <property type="match status" value="1"/>
</dbReference>
<dbReference type="Pfam" id="PF07859">
    <property type="entry name" value="Abhydrolase_3"/>
    <property type="match status" value="1"/>
</dbReference>
<dbReference type="InterPro" id="IPR013094">
    <property type="entry name" value="AB_hydrolase_3"/>
</dbReference>
<dbReference type="Gene3D" id="3.40.50.1820">
    <property type="entry name" value="alpha/beta hydrolase"/>
    <property type="match status" value="1"/>
</dbReference>
<proteinExistence type="predicted"/>
<dbReference type="InterPro" id="IPR029058">
    <property type="entry name" value="AB_hydrolase_fold"/>
</dbReference>
<feature type="region of interest" description="Disordered" evidence="1">
    <location>
        <begin position="113"/>
        <end position="133"/>
    </location>
</feature>
<evidence type="ECO:0000313" key="4">
    <source>
        <dbReference type="Proteomes" id="UP001327560"/>
    </source>
</evidence>
<keyword evidence="4" id="KW-1185">Reference proteome</keyword>
<dbReference type="EMBL" id="CP136893">
    <property type="protein sequence ID" value="WOL04107.1"/>
    <property type="molecule type" value="Genomic_DNA"/>
</dbReference>
<reference evidence="3 4" key="1">
    <citation type="submission" date="2023-10" db="EMBL/GenBank/DDBJ databases">
        <title>Chromosome-scale genome assembly provides insights into flower coloration mechanisms of Canna indica.</title>
        <authorList>
            <person name="Li C."/>
        </authorList>
    </citation>
    <scope>NUCLEOTIDE SEQUENCE [LARGE SCALE GENOMIC DNA]</scope>
    <source>
        <tissue evidence="3">Flower</tissue>
    </source>
</reference>
<name>A0AAQ3K953_9LILI</name>
<accession>A0AAQ3K953</accession>
<dbReference type="InterPro" id="IPR050466">
    <property type="entry name" value="Carboxylest/Gibb_receptor"/>
</dbReference>
<dbReference type="AlphaFoldDB" id="A0AAQ3K953"/>
<evidence type="ECO:0000313" key="3">
    <source>
        <dbReference type="EMBL" id="WOL04107.1"/>
    </source>
</evidence>
<evidence type="ECO:0000259" key="2">
    <source>
        <dbReference type="Pfam" id="PF07859"/>
    </source>
</evidence>
<feature type="domain" description="Alpha/beta hydrolase fold-3" evidence="2">
    <location>
        <begin position="1"/>
        <end position="93"/>
    </location>
</feature>
<sequence length="146" mass="16348">MVLIQPFFCGEERTEAEVRLPNAPIVSVERTDWMWRAFLPEGEDRNHEASNVFGPRAGELELAALPEALVVVGGLDPLQDWQRRYHEGLRARGEGGAAGGVPRRRPRLLRLPRAEGIDGADGGDQSLRGRPSITTNTWMSKMDLWY</sequence>
<dbReference type="PANTHER" id="PTHR23024">
    <property type="entry name" value="ARYLACETAMIDE DEACETYLASE"/>
    <property type="match status" value="1"/>
</dbReference>
<dbReference type="SUPFAM" id="SSF53474">
    <property type="entry name" value="alpha/beta-Hydrolases"/>
    <property type="match status" value="1"/>
</dbReference>
<dbReference type="GO" id="GO:0016787">
    <property type="term" value="F:hydrolase activity"/>
    <property type="evidence" value="ECO:0007669"/>
    <property type="project" value="InterPro"/>
</dbReference>
<organism evidence="3 4">
    <name type="scientific">Canna indica</name>
    <name type="common">Indian-shot</name>
    <dbReference type="NCBI Taxonomy" id="4628"/>
    <lineage>
        <taxon>Eukaryota</taxon>
        <taxon>Viridiplantae</taxon>
        <taxon>Streptophyta</taxon>
        <taxon>Embryophyta</taxon>
        <taxon>Tracheophyta</taxon>
        <taxon>Spermatophyta</taxon>
        <taxon>Magnoliopsida</taxon>
        <taxon>Liliopsida</taxon>
        <taxon>Zingiberales</taxon>
        <taxon>Cannaceae</taxon>
        <taxon>Canna</taxon>
    </lineage>
</organism>